<sequence length="231" mass="25628">MTTLKLNNIDKFFGVDSSRVQVLKNINFTAKKGEINLVIGPSGSGKSTFLTIAGGLQTPSDGSVVLEGQSLKTLSNKQRDALRLNKIGFILQSYNLIPYLTVKEQFKLVKKIKKNHNLDDHSLNDLMKRLEISNLENKYPGELSGGQSQRVAIARALYTKPDIILADEPTAALDSERVIEVGKIFQKLAREQNTAVIIVTHDLRLAKFADKVYEIMDGSMNLNNELKKKAG</sequence>
<comment type="subcellular location">
    <subcellularLocation>
        <location evidence="1">Cell membrane</location>
        <topology evidence="1">Peripheral membrane protein</topology>
    </subcellularLocation>
</comment>
<reference evidence="13" key="1">
    <citation type="journal article" date="2019" name="Int. J. Syst. Evol. Microbiol.">
        <title>The Global Catalogue of Microorganisms (GCM) 10K type strain sequencing project: providing services to taxonomists for standard genome sequencing and annotation.</title>
        <authorList>
            <consortium name="The Broad Institute Genomics Platform"/>
            <consortium name="The Broad Institute Genome Sequencing Center for Infectious Disease"/>
            <person name="Wu L."/>
            <person name="Ma J."/>
        </authorList>
    </citation>
    <scope>NUCLEOTIDE SEQUENCE [LARGE SCALE GENOMIC DNA]</scope>
    <source>
        <strain evidence="13">CCM 8895</strain>
    </source>
</reference>
<evidence type="ECO:0000256" key="10">
    <source>
        <dbReference type="ARBA" id="ARBA00024721"/>
    </source>
</evidence>
<keyword evidence="4" id="KW-1003">Cell membrane</keyword>
<dbReference type="GO" id="GO:0005524">
    <property type="term" value="F:ATP binding"/>
    <property type="evidence" value="ECO:0007669"/>
    <property type="project" value="UniProtKB-KW"/>
</dbReference>
<dbReference type="PROSITE" id="PS50893">
    <property type="entry name" value="ABC_TRANSPORTER_2"/>
    <property type="match status" value="1"/>
</dbReference>
<evidence type="ECO:0000256" key="2">
    <source>
        <dbReference type="ARBA" id="ARBA00011131"/>
    </source>
</evidence>
<dbReference type="RefSeq" id="WP_125593944.1">
    <property type="nucleotide sequence ID" value="NZ_JBHSSN010000006.1"/>
</dbReference>
<keyword evidence="6 12" id="KW-0067">ATP-binding</keyword>
<evidence type="ECO:0000256" key="4">
    <source>
        <dbReference type="ARBA" id="ARBA00022475"/>
    </source>
</evidence>
<dbReference type="InterPro" id="IPR017871">
    <property type="entry name" value="ABC_transporter-like_CS"/>
</dbReference>
<dbReference type="Gene3D" id="3.40.50.300">
    <property type="entry name" value="P-loop containing nucleotide triphosphate hydrolases"/>
    <property type="match status" value="1"/>
</dbReference>
<dbReference type="CDD" id="cd03255">
    <property type="entry name" value="ABC_MJ0796_LolCDE_FtsE"/>
    <property type="match status" value="1"/>
</dbReference>
<name>A0ABW1UUI2_9LACO</name>
<comment type="subunit">
    <text evidence="2">The complex is composed of two ATP-binding proteins (HrtA), two transmembrane proteins (HrtB) and a solute-binding protein.</text>
</comment>
<dbReference type="Pfam" id="PF00005">
    <property type="entry name" value="ABC_tran"/>
    <property type="match status" value="1"/>
</dbReference>
<evidence type="ECO:0000256" key="9">
    <source>
        <dbReference type="ARBA" id="ARBA00024432"/>
    </source>
</evidence>
<dbReference type="InterPro" id="IPR027417">
    <property type="entry name" value="P-loop_NTPase"/>
</dbReference>
<accession>A0ABW1UUI2</accession>
<dbReference type="EMBL" id="JBHSSN010000006">
    <property type="protein sequence ID" value="MFC6323087.1"/>
    <property type="molecule type" value="Genomic_DNA"/>
</dbReference>
<evidence type="ECO:0000256" key="3">
    <source>
        <dbReference type="ARBA" id="ARBA00022448"/>
    </source>
</evidence>
<dbReference type="InterPro" id="IPR017911">
    <property type="entry name" value="MacB-like_ATP-bd"/>
</dbReference>
<comment type="similarity">
    <text evidence="8">Belongs to the ABC transporter superfamily. HrtA family.</text>
</comment>
<gene>
    <name evidence="12" type="ORF">ACFP1F_04820</name>
</gene>
<proteinExistence type="inferred from homology"/>
<evidence type="ECO:0000256" key="1">
    <source>
        <dbReference type="ARBA" id="ARBA00004202"/>
    </source>
</evidence>
<keyword evidence="3" id="KW-0813">Transport</keyword>
<dbReference type="InterPro" id="IPR015854">
    <property type="entry name" value="ABC_transpr_LolD-like"/>
</dbReference>
<dbReference type="PANTHER" id="PTHR24220:SF666">
    <property type="entry name" value="HEMIN IMPORT ATP-BINDING PROTEIN HRTA-RELATED"/>
    <property type="match status" value="1"/>
</dbReference>
<comment type="function">
    <text evidence="10">Part of the ABC transporter complex hrt involved in hemin import. Responsible for energy coupling to the transport system.</text>
</comment>
<keyword evidence="13" id="KW-1185">Reference proteome</keyword>
<organism evidence="12 13">
    <name type="scientific">Companilactobacillus baiquanensis</name>
    <dbReference type="NCBI Taxonomy" id="2486005"/>
    <lineage>
        <taxon>Bacteria</taxon>
        <taxon>Bacillati</taxon>
        <taxon>Bacillota</taxon>
        <taxon>Bacilli</taxon>
        <taxon>Lactobacillales</taxon>
        <taxon>Lactobacillaceae</taxon>
        <taxon>Companilactobacillus</taxon>
    </lineage>
</organism>
<dbReference type="SUPFAM" id="SSF52540">
    <property type="entry name" value="P-loop containing nucleoside triphosphate hydrolases"/>
    <property type="match status" value="1"/>
</dbReference>
<keyword evidence="5" id="KW-0547">Nucleotide-binding</keyword>
<feature type="domain" description="ABC transporter" evidence="11">
    <location>
        <begin position="4"/>
        <end position="230"/>
    </location>
</feature>
<dbReference type="PANTHER" id="PTHR24220">
    <property type="entry name" value="IMPORT ATP-BINDING PROTEIN"/>
    <property type="match status" value="1"/>
</dbReference>
<evidence type="ECO:0000256" key="5">
    <source>
        <dbReference type="ARBA" id="ARBA00022741"/>
    </source>
</evidence>
<evidence type="ECO:0000313" key="12">
    <source>
        <dbReference type="EMBL" id="MFC6323087.1"/>
    </source>
</evidence>
<evidence type="ECO:0000256" key="7">
    <source>
        <dbReference type="ARBA" id="ARBA00023136"/>
    </source>
</evidence>
<dbReference type="Proteomes" id="UP001596186">
    <property type="component" value="Unassembled WGS sequence"/>
</dbReference>
<dbReference type="PROSITE" id="PS00211">
    <property type="entry name" value="ABC_TRANSPORTER_1"/>
    <property type="match status" value="1"/>
</dbReference>
<dbReference type="InterPro" id="IPR003439">
    <property type="entry name" value="ABC_transporter-like_ATP-bd"/>
</dbReference>
<evidence type="ECO:0000259" key="11">
    <source>
        <dbReference type="PROSITE" id="PS50893"/>
    </source>
</evidence>
<protein>
    <recommendedName>
        <fullName evidence="9">Putative hemin import ATP-binding protein HrtA</fullName>
    </recommendedName>
</protein>
<dbReference type="SMART" id="SM00382">
    <property type="entry name" value="AAA"/>
    <property type="match status" value="1"/>
</dbReference>
<keyword evidence="7" id="KW-0472">Membrane</keyword>
<dbReference type="InterPro" id="IPR003593">
    <property type="entry name" value="AAA+_ATPase"/>
</dbReference>
<evidence type="ECO:0000313" key="13">
    <source>
        <dbReference type="Proteomes" id="UP001596186"/>
    </source>
</evidence>
<evidence type="ECO:0000256" key="6">
    <source>
        <dbReference type="ARBA" id="ARBA00022840"/>
    </source>
</evidence>
<comment type="caution">
    <text evidence="12">The sequence shown here is derived from an EMBL/GenBank/DDBJ whole genome shotgun (WGS) entry which is preliminary data.</text>
</comment>
<evidence type="ECO:0000256" key="8">
    <source>
        <dbReference type="ARBA" id="ARBA00024359"/>
    </source>
</evidence>